<proteinExistence type="predicted"/>
<evidence type="ECO:0000313" key="2">
    <source>
        <dbReference type="Proteomes" id="UP000440578"/>
    </source>
</evidence>
<accession>A0A6A4WTV4</accession>
<name>A0A6A4WTV4_AMPAM</name>
<dbReference type="AlphaFoldDB" id="A0A6A4WTV4"/>
<comment type="caution">
    <text evidence="1">The sequence shown here is derived from an EMBL/GenBank/DDBJ whole genome shotgun (WGS) entry which is preliminary data.</text>
</comment>
<dbReference type="SUPFAM" id="SSF160651">
    <property type="entry name" value="FLJ32549 C-terminal domain-like"/>
    <property type="match status" value="1"/>
</dbReference>
<dbReference type="PANTHER" id="PTHR31581:SF1">
    <property type="entry name" value="KICSTOR SUBUNIT 2"/>
    <property type="match status" value="1"/>
</dbReference>
<dbReference type="GO" id="GO:0061462">
    <property type="term" value="P:protein localization to lysosome"/>
    <property type="evidence" value="ECO:0007669"/>
    <property type="project" value="TreeGrafter"/>
</dbReference>
<dbReference type="GO" id="GO:0034198">
    <property type="term" value="P:cellular response to amino acid starvation"/>
    <property type="evidence" value="ECO:0007669"/>
    <property type="project" value="TreeGrafter"/>
</dbReference>
<dbReference type="PANTHER" id="PTHR31581">
    <property type="entry name" value="KICSTOR COMPLEX PROTEIN C12ORF66"/>
    <property type="match status" value="1"/>
</dbReference>
<dbReference type="GO" id="GO:0042149">
    <property type="term" value="P:cellular response to glucose starvation"/>
    <property type="evidence" value="ECO:0007669"/>
    <property type="project" value="TreeGrafter"/>
</dbReference>
<dbReference type="Proteomes" id="UP000440578">
    <property type="component" value="Unassembled WGS sequence"/>
</dbReference>
<dbReference type="SUPFAM" id="SSF158548">
    <property type="entry name" value="FLJ32549 domain-like"/>
    <property type="match status" value="1"/>
</dbReference>
<sequence length="429" mass="48274">MAMCMSIQEVHDLLDNISTLIGGFLYDKAKESLEREREATKLSPVTSWNVLVNGLIQLSLAEKSYMSLMFLAHKSFLRKDSSARVCYEALSLEYQRVADGLTDSTLDLCLLRAYRQLLHFVRGRLTLLEFYEKLWLVGSGKMRGVSELTEQLENFASDQEANFDHPHLAALKAVVRYEVRTLLSMLRTQEQLETWQFLPALMSLNEAHTHLNKFSACVQSRETRRLLFRRASQEPELIQWLQRLRAALVATFSLYFREVLSAQSSGSEFKALCAKTAADHFARLQSFQRKMDAALVALAFDGTEEAVRGGLGYRHPEQRVPPAGQHPKPYPAVLCCSKSDVQAALWPEVVAALAEPKLELSSSRVSHAWLGPSAAQSAFFLAISDCLTLVVVFDGRRSEKDSYVTSFMLETAAALRCIKIYHSLRPGAK</sequence>
<gene>
    <name evidence="1" type="ORF">FJT64_020111</name>
</gene>
<dbReference type="EMBL" id="VIIS01000473">
    <property type="protein sequence ID" value="KAF0308699.1"/>
    <property type="molecule type" value="Genomic_DNA"/>
</dbReference>
<dbReference type="InterPro" id="IPR038060">
    <property type="entry name" value="C12orf66-like_central_sf"/>
</dbReference>
<dbReference type="Pfam" id="PF09404">
    <property type="entry name" value="C12orf66_like"/>
    <property type="match status" value="1"/>
</dbReference>
<dbReference type="GO" id="GO:1904262">
    <property type="term" value="P:negative regulation of TORC1 signaling"/>
    <property type="evidence" value="ECO:0007669"/>
    <property type="project" value="TreeGrafter"/>
</dbReference>
<protein>
    <submittedName>
        <fullName evidence="1">KICSTOR complex protein C12orf66</fullName>
    </submittedName>
</protein>
<organism evidence="1 2">
    <name type="scientific">Amphibalanus amphitrite</name>
    <name type="common">Striped barnacle</name>
    <name type="synonym">Balanus amphitrite</name>
    <dbReference type="NCBI Taxonomy" id="1232801"/>
    <lineage>
        <taxon>Eukaryota</taxon>
        <taxon>Metazoa</taxon>
        <taxon>Ecdysozoa</taxon>
        <taxon>Arthropoda</taxon>
        <taxon>Crustacea</taxon>
        <taxon>Multicrustacea</taxon>
        <taxon>Cirripedia</taxon>
        <taxon>Thoracica</taxon>
        <taxon>Thoracicalcarea</taxon>
        <taxon>Balanomorpha</taxon>
        <taxon>Balanoidea</taxon>
        <taxon>Balanidae</taxon>
        <taxon>Amphibalaninae</taxon>
        <taxon>Amphibalanus</taxon>
    </lineage>
</organism>
<evidence type="ECO:0000313" key="1">
    <source>
        <dbReference type="EMBL" id="KAF0308699.1"/>
    </source>
</evidence>
<reference evidence="1 2" key="1">
    <citation type="submission" date="2019-07" db="EMBL/GenBank/DDBJ databases">
        <title>Draft genome assembly of a fouling barnacle, Amphibalanus amphitrite (Darwin, 1854): The first reference genome for Thecostraca.</title>
        <authorList>
            <person name="Kim W."/>
        </authorList>
    </citation>
    <scope>NUCLEOTIDE SEQUENCE [LARGE SCALE GENOMIC DNA]</scope>
    <source>
        <strain evidence="1">SNU_AA5</strain>
        <tissue evidence="1">Soma without cirri and trophi</tissue>
    </source>
</reference>
<keyword evidence="2" id="KW-1185">Reference proteome</keyword>
<dbReference type="OrthoDB" id="18134at2759"/>
<dbReference type="Gene3D" id="1.10.3450.30">
    <property type="match status" value="1"/>
</dbReference>
<dbReference type="InterPro" id="IPR018544">
    <property type="entry name" value="KICS_2"/>
</dbReference>